<dbReference type="Proteomes" id="UP000237000">
    <property type="component" value="Unassembled WGS sequence"/>
</dbReference>
<dbReference type="EMBL" id="JXTC01000055">
    <property type="protein sequence ID" value="PON93840.1"/>
    <property type="molecule type" value="Genomic_DNA"/>
</dbReference>
<proteinExistence type="predicted"/>
<feature type="coiled-coil region" evidence="1">
    <location>
        <begin position="16"/>
        <end position="85"/>
    </location>
</feature>
<organism evidence="2 3">
    <name type="scientific">Trema orientale</name>
    <name type="common">Charcoal tree</name>
    <name type="synonym">Celtis orientalis</name>
    <dbReference type="NCBI Taxonomy" id="63057"/>
    <lineage>
        <taxon>Eukaryota</taxon>
        <taxon>Viridiplantae</taxon>
        <taxon>Streptophyta</taxon>
        <taxon>Embryophyta</taxon>
        <taxon>Tracheophyta</taxon>
        <taxon>Spermatophyta</taxon>
        <taxon>Magnoliopsida</taxon>
        <taxon>eudicotyledons</taxon>
        <taxon>Gunneridae</taxon>
        <taxon>Pentapetalae</taxon>
        <taxon>rosids</taxon>
        <taxon>fabids</taxon>
        <taxon>Rosales</taxon>
        <taxon>Cannabaceae</taxon>
        <taxon>Trema</taxon>
    </lineage>
</organism>
<gene>
    <name evidence="2" type="ORF">TorRG33x02_102300</name>
</gene>
<dbReference type="InParanoid" id="A0A2P5F7Q8"/>
<evidence type="ECO:0000313" key="2">
    <source>
        <dbReference type="EMBL" id="PON93840.1"/>
    </source>
</evidence>
<keyword evidence="3" id="KW-1185">Reference proteome</keyword>
<keyword evidence="1" id="KW-0175">Coiled coil</keyword>
<sequence>MLKEAAEKLESKKTLTQKLKSSNEDLARKITCLEDEAKLANAKILQLKENTSKREAIIQTLEVDKKRLAEVIDSLKEEAEDAYDKGMLKSRYLLYKAYKEGKDSEWEVDKMIQE</sequence>
<reference evidence="3" key="1">
    <citation type="submission" date="2016-06" db="EMBL/GenBank/DDBJ databases">
        <title>Parallel loss of symbiosis genes in relatives of nitrogen-fixing non-legume Parasponia.</title>
        <authorList>
            <person name="Van Velzen R."/>
            <person name="Holmer R."/>
            <person name="Bu F."/>
            <person name="Rutten L."/>
            <person name="Van Zeijl A."/>
            <person name="Liu W."/>
            <person name="Santuari L."/>
            <person name="Cao Q."/>
            <person name="Sharma T."/>
            <person name="Shen D."/>
            <person name="Roswanjaya Y."/>
            <person name="Wardhani T."/>
            <person name="Kalhor M.S."/>
            <person name="Jansen J."/>
            <person name="Van den Hoogen J."/>
            <person name="Gungor B."/>
            <person name="Hartog M."/>
            <person name="Hontelez J."/>
            <person name="Verver J."/>
            <person name="Yang W.-C."/>
            <person name="Schijlen E."/>
            <person name="Repin R."/>
            <person name="Schilthuizen M."/>
            <person name="Schranz E."/>
            <person name="Heidstra R."/>
            <person name="Miyata K."/>
            <person name="Fedorova E."/>
            <person name="Kohlen W."/>
            <person name="Bisseling T."/>
            <person name="Smit S."/>
            <person name="Geurts R."/>
        </authorList>
    </citation>
    <scope>NUCLEOTIDE SEQUENCE [LARGE SCALE GENOMIC DNA]</scope>
    <source>
        <strain evidence="3">cv. RG33-2</strain>
    </source>
</reference>
<protein>
    <submittedName>
        <fullName evidence="2">Uncharacterized protein</fullName>
    </submittedName>
</protein>
<dbReference type="AlphaFoldDB" id="A0A2P5F7Q8"/>
<accession>A0A2P5F7Q8</accession>
<comment type="caution">
    <text evidence="2">The sequence shown here is derived from an EMBL/GenBank/DDBJ whole genome shotgun (WGS) entry which is preliminary data.</text>
</comment>
<name>A0A2P5F7Q8_TREOI</name>
<evidence type="ECO:0000256" key="1">
    <source>
        <dbReference type="SAM" id="Coils"/>
    </source>
</evidence>
<evidence type="ECO:0000313" key="3">
    <source>
        <dbReference type="Proteomes" id="UP000237000"/>
    </source>
</evidence>